<name>A0ABW2CUC5_9ACTN</name>
<sequence>MAHADSLEAYRALLRRDPGLGGALCVTWCQGAPEVVAERFGADLSTAVPSTLDAARAAEPEYQVPLPTVLLVGDLGEGWSLAVEINGFQGTRPEVLRALTAGGETAYAAYWNINLDSRVVLAESGRVVGAIEPFDGDDMWGAAPERLSRHFEGLPLGRPSDDLLQVPDTDIKAAALLAGERATGRGVDAGWLDRRHVRYLITDGLAPDGPALNELADHPLVRADPRLGEIVADPVPARLPTLLDIYVTTILDYCELDDPDVARARALVADRPAGHEADQAVQRLEAVYDRLKRSGIAARARGGGDEGPGSEAQHRFQGCDAVRALISALDPDPTHAMEETIWAARNRGWPGIEERLALLSDIFELIREGTP</sequence>
<comment type="caution">
    <text evidence="1">The sequence shown here is derived from an EMBL/GenBank/DDBJ whole genome shotgun (WGS) entry which is preliminary data.</text>
</comment>
<gene>
    <name evidence="1" type="ORF">ACFQKB_31090</name>
</gene>
<organism evidence="1 2">
    <name type="scientific">Actinomadura yumaensis</name>
    <dbReference type="NCBI Taxonomy" id="111807"/>
    <lineage>
        <taxon>Bacteria</taxon>
        <taxon>Bacillati</taxon>
        <taxon>Actinomycetota</taxon>
        <taxon>Actinomycetes</taxon>
        <taxon>Streptosporangiales</taxon>
        <taxon>Thermomonosporaceae</taxon>
        <taxon>Actinomadura</taxon>
    </lineage>
</organism>
<dbReference type="RefSeq" id="WP_160821422.1">
    <property type="nucleotide sequence ID" value="NZ_JBHSXS010000025.1"/>
</dbReference>
<proteinExistence type="predicted"/>
<protein>
    <submittedName>
        <fullName evidence="1">DUF6461 domain-containing protein</fullName>
    </submittedName>
</protein>
<keyword evidence="2" id="KW-1185">Reference proteome</keyword>
<evidence type="ECO:0000313" key="1">
    <source>
        <dbReference type="EMBL" id="MFC6884241.1"/>
    </source>
</evidence>
<dbReference type="InterPro" id="IPR045592">
    <property type="entry name" value="DUF6461"/>
</dbReference>
<accession>A0ABW2CUC5</accession>
<dbReference type="Proteomes" id="UP001596380">
    <property type="component" value="Unassembled WGS sequence"/>
</dbReference>
<dbReference type="Pfam" id="PF20062">
    <property type="entry name" value="DUF6461"/>
    <property type="match status" value="1"/>
</dbReference>
<reference evidence="2" key="1">
    <citation type="journal article" date="2019" name="Int. J. Syst. Evol. Microbiol.">
        <title>The Global Catalogue of Microorganisms (GCM) 10K type strain sequencing project: providing services to taxonomists for standard genome sequencing and annotation.</title>
        <authorList>
            <consortium name="The Broad Institute Genomics Platform"/>
            <consortium name="The Broad Institute Genome Sequencing Center for Infectious Disease"/>
            <person name="Wu L."/>
            <person name="Ma J."/>
        </authorList>
    </citation>
    <scope>NUCLEOTIDE SEQUENCE [LARGE SCALE GENOMIC DNA]</scope>
    <source>
        <strain evidence="2">JCM 3369</strain>
    </source>
</reference>
<dbReference type="EMBL" id="JBHSXS010000025">
    <property type="protein sequence ID" value="MFC6884241.1"/>
    <property type="molecule type" value="Genomic_DNA"/>
</dbReference>
<evidence type="ECO:0000313" key="2">
    <source>
        <dbReference type="Proteomes" id="UP001596380"/>
    </source>
</evidence>